<dbReference type="CDD" id="cd00082">
    <property type="entry name" value="HisKA"/>
    <property type="match status" value="1"/>
</dbReference>
<dbReference type="GO" id="GO:0005886">
    <property type="term" value="C:plasma membrane"/>
    <property type="evidence" value="ECO:0007669"/>
    <property type="project" value="TreeGrafter"/>
</dbReference>
<dbReference type="InterPro" id="IPR001789">
    <property type="entry name" value="Sig_transdc_resp-reg_receiver"/>
</dbReference>
<dbReference type="GO" id="GO:0000155">
    <property type="term" value="F:phosphorelay sensor kinase activity"/>
    <property type="evidence" value="ECO:0007669"/>
    <property type="project" value="InterPro"/>
</dbReference>
<dbReference type="SUPFAM" id="SSF55874">
    <property type="entry name" value="ATPase domain of HSP90 chaperone/DNA topoisomerase II/histidine kinase"/>
    <property type="match status" value="1"/>
</dbReference>
<dbReference type="InterPro" id="IPR036890">
    <property type="entry name" value="HATPase_C_sf"/>
</dbReference>
<dbReference type="InterPro" id="IPR003594">
    <property type="entry name" value="HATPase_dom"/>
</dbReference>
<evidence type="ECO:0000256" key="1">
    <source>
        <dbReference type="ARBA" id="ARBA00000085"/>
    </source>
</evidence>
<dbReference type="PANTHER" id="PTHR43047:SF72">
    <property type="entry name" value="OSMOSENSING HISTIDINE PROTEIN KINASE SLN1"/>
    <property type="match status" value="1"/>
</dbReference>
<dbReference type="Proteomes" id="UP000474565">
    <property type="component" value="Unassembled WGS sequence"/>
</dbReference>
<protein>
    <recommendedName>
        <fullName evidence="2">histidine kinase</fullName>
        <ecNumber evidence="2">2.7.13.3</ecNumber>
    </recommendedName>
</protein>
<dbReference type="SUPFAM" id="SSF52172">
    <property type="entry name" value="CheY-like"/>
    <property type="match status" value="1"/>
</dbReference>
<comment type="caution">
    <text evidence="9">The sequence shown here is derived from an EMBL/GenBank/DDBJ whole genome shotgun (WGS) entry which is preliminary data.</text>
</comment>
<keyword evidence="4" id="KW-0808">Transferase</keyword>
<evidence type="ECO:0000256" key="3">
    <source>
        <dbReference type="ARBA" id="ARBA00022553"/>
    </source>
</evidence>
<dbReference type="PRINTS" id="PR00344">
    <property type="entry name" value="BCTRLSENSOR"/>
</dbReference>
<proteinExistence type="predicted"/>
<feature type="domain" description="Histidine kinase" evidence="7">
    <location>
        <begin position="162"/>
        <end position="382"/>
    </location>
</feature>
<evidence type="ECO:0000313" key="9">
    <source>
        <dbReference type="EMBL" id="MYM80882.1"/>
    </source>
</evidence>
<dbReference type="GO" id="GO:0009927">
    <property type="term" value="F:histidine phosphotransfer kinase activity"/>
    <property type="evidence" value="ECO:0007669"/>
    <property type="project" value="TreeGrafter"/>
</dbReference>
<gene>
    <name evidence="9" type="ORF">GTP44_02755</name>
</gene>
<dbReference type="CDD" id="cd16922">
    <property type="entry name" value="HATPase_EvgS-ArcB-TorS-like"/>
    <property type="match status" value="1"/>
</dbReference>
<dbReference type="InterPro" id="IPR004358">
    <property type="entry name" value="Sig_transdc_His_kin-like_C"/>
</dbReference>
<dbReference type="SMART" id="SM00388">
    <property type="entry name" value="HisKA"/>
    <property type="match status" value="1"/>
</dbReference>
<dbReference type="EC" id="2.7.13.3" evidence="2"/>
<dbReference type="Pfam" id="PF00072">
    <property type="entry name" value="Response_reg"/>
    <property type="match status" value="1"/>
</dbReference>
<dbReference type="PROSITE" id="PS50109">
    <property type="entry name" value="HIS_KIN"/>
    <property type="match status" value="1"/>
</dbReference>
<dbReference type="PROSITE" id="PS50110">
    <property type="entry name" value="RESPONSE_REGULATORY"/>
    <property type="match status" value="1"/>
</dbReference>
<dbReference type="EMBL" id="WWCP01000002">
    <property type="protein sequence ID" value="MYM80882.1"/>
    <property type="molecule type" value="Genomic_DNA"/>
</dbReference>
<dbReference type="SMART" id="SM00387">
    <property type="entry name" value="HATPase_c"/>
    <property type="match status" value="1"/>
</dbReference>
<feature type="modified residue" description="4-aspartylphosphate" evidence="6">
    <location>
        <position position="62"/>
    </location>
</feature>
<evidence type="ECO:0000313" key="10">
    <source>
        <dbReference type="Proteomes" id="UP000474565"/>
    </source>
</evidence>
<dbReference type="Pfam" id="PF00512">
    <property type="entry name" value="HisKA"/>
    <property type="match status" value="1"/>
</dbReference>
<accession>A0A6L8MGF2</accession>
<evidence type="ECO:0000256" key="4">
    <source>
        <dbReference type="ARBA" id="ARBA00022679"/>
    </source>
</evidence>
<dbReference type="Gene3D" id="1.10.287.130">
    <property type="match status" value="1"/>
</dbReference>
<evidence type="ECO:0000259" key="7">
    <source>
        <dbReference type="PROSITE" id="PS50109"/>
    </source>
</evidence>
<dbReference type="CDD" id="cd00156">
    <property type="entry name" value="REC"/>
    <property type="match status" value="1"/>
</dbReference>
<sequence>MSNELDAPLKVLVVEDNPADAALIEETLTFSAGSTVELVYATSLGQALGLLNRLALDVVLLDLGLPDGKGVVCVEQVRLHHRDLPIVVLTGNDEQMAMACIAAGAQDYLCKDRVLSDNVRRAIDYAIARRDAAVQMARSEQLQRENAQMQEVNRAKSQFIASMSHELRTPLNAVIGFGEMLRTGIVMPHSRDYQKCVEHICTSGKHLLNLINDILDMAKIESGKMEFRYERASISALVAEVVDICGTLMREKSISVTVVRDDTLDEFYIDVLRFKQILYNFLSNAIKFTPAGGYASIHTRVDGPDHIRLEVHDSGVGIGSEELPLLFQEFRQVGNNAQSSCQGSGLGLSLTRKLVEAQGGHVGVSSSPGTGSVFYAVLPKWVPPTLAHGAGSRSP</sequence>
<dbReference type="InterPro" id="IPR005467">
    <property type="entry name" value="His_kinase_dom"/>
</dbReference>
<keyword evidence="5" id="KW-0418">Kinase</keyword>
<dbReference type="InterPro" id="IPR011006">
    <property type="entry name" value="CheY-like_superfamily"/>
</dbReference>
<name>A0A6L8MGF2_9BURK</name>
<evidence type="ECO:0000256" key="5">
    <source>
        <dbReference type="ARBA" id="ARBA00022777"/>
    </source>
</evidence>
<dbReference type="InterPro" id="IPR003661">
    <property type="entry name" value="HisK_dim/P_dom"/>
</dbReference>
<keyword evidence="3 6" id="KW-0597">Phosphoprotein</keyword>
<dbReference type="PANTHER" id="PTHR43047">
    <property type="entry name" value="TWO-COMPONENT HISTIDINE PROTEIN KINASE"/>
    <property type="match status" value="1"/>
</dbReference>
<dbReference type="RefSeq" id="WP_161018228.1">
    <property type="nucleotide sequence ID" value="NZ_WWCP01000002.1"/>
</dbReference>
<reference evidence="9 10" key="1">
    <citation type="submission" date="2019-12" db="EMBL/GenBank/DDBJ databases">
        <title>Novel species isolated from a subtropical stream in China.</title>
        <authorList>
            <person name="Lu H."/>
        </authorList>
    </citation>
    <scope>NUCLEOTIDE SEQUENCE [LARGE SCALE GENOMIC DNA]</scope>
    <source>
        <strain evidence="9 10">FT50W</strain>
    </source>
</reference>
<evidence type="ECO:0000256" key="6">
    <source>
        <dbReference type="PROSITE-ProRule" id="PRU00169"/>
    </source>
</evidence>
<dbReference type="Gene3D" id="3.30.565.10">
    <property type="entry name" value="Histidine kinase-like ATPase, C-terminal domain"/>
    <property type="match status" value="1"/>
</dbReference>
<dbReference type="AlphaFoldDB" id="A0A6L8MGF2"/>
<comment type="catalytic activity">
    <reaction evidence="1">
        <text>ATP + protein L-histidine = ADP + protein N-phospho-L-histidine.</text>
        <dbReference type="EC" id="2.7.13.3"/>
    </reaction>
</comment>
<evidence type="ECO:0000259" key="8">
    <source>
        <dbReference type="PROSITE" id="PS50110"/>
    </source>
</evidence>
<dbReference type="Pfam" id="PF02518">
    <property type="entry name" value="HATPase_c"/>
    <property type="match status" value="1"/>
</dbReference>
<feature type="domain" description="Response regulatory" evidence="8">
    <location>
        <begin position="10"/>
        <end position="126"/>
    </location>
</feature>
<dbReference type="SMART" id="SM00448">
    <property type="entry name" value="REC"/>
    <property type="match status" value="1"/>
</dbReference>
<organism evidence="9 10">
    <name type="scientific">Duganella lactea</name>
    <dbReference type="NCBI Taxonomy" id="2692173"/>
    <lineage>
        <taxon>Bacteria</taxon>
        <taxon>Pseudomonadati</taxon>
        <taxon>Pseudomonadota</taxon>
        <taxon>Betaproteobacteria</taxon>
        <taxon>Burkholderiales</taxon>
        <taxon>Oxalobacteraceae</taxon>
        <taxon>Telluria group</taxon>
        <taxon>Duganella</taxon>
    </lineage>
</organism>
<dbReference type="Gene3D" id="3.40.50.2300">
    <property type="match status" value="1"/>
</dbReference>
<evidence type="ECO:0000256" key="2">
    <source>
        <dbReference type="ARBA" id="ARBA00012438"/>
    </source>
</evidence>